<dbReference type="Proteomes" id="UP000077755">
    <property type="component" value="Chromosome 4"/>
</dbReference>
<accession>A0AAF0X081</accession>
<evidence type="ECO:0000256" key="1">
    <source>
        <dbReference type="SAM" id="Phobius"/>
    </source>
</evidence>
<dbReference type="EMBL" id="CP093346">
    <property type="protein sequence ID" value="WOG98078.1"/>
    <property type="molecule type" value="Genomic_DNA"/>
</dbReference>
<keyword evidence="1" id="KW-0812">Transmembrane</keyword>
<dbReference type="PANTHER" id="PTHR34799:SF2">
    <property type="entry name" value="OS07G0656300 PROTEIN"/>
    <property type="match status" value="1"/>
</dbReference>
<evidence type="ECO:0000313" key="4">
    <source>
        <dbReference type="Proteomes" id="UP000077755"/>
    </source>
</evidence>
<feature type="domain" description="HTH three-helical bundle" evidence="2">
    <location>
        <begin position="165"/>
        <end position="206"/>
    </location>
</feature>
<reference evidence="3" key="1">
    <citation type="journal article" date="2016" name="Nat. Genet.">
        <title>A high-quality carrot genome assembly provides new insights into carotenoid accumulation and asterid genome evolution.</title>
        <authorList>
            <person name="Iorizzo M."/>
            <person name="Ellison S."/>
            <person name="Senalik D."/>
            <person name="Zeng P."/>
            <person name="Satapoomin P."/>
            <person name="Huang J."/>
            <person name="Bowman M."/>
            <person name="Iovene M."/>
            <person name="Sanseverino W."/>
            <person name="Cavagnaro P."/>
            <person name="Yildiz M."/>
            <person name="Macko-Podgorni A."/>
            <person name="Moranska E."/>
            <person name="Grzebelus E."/>
            <person name="Grzebelus D."/>
            <person name="Ashrafi H."/>
            <person name="Zheng Z."/>
            <person name="Cheng S."/>
            <person name="Spooner D."/>
            <person name="Van Deynze A."/>
            <person name="Simon P."/>
        </authorList>
    </citation>
    <scope>NUCLEOTIDE SEQUENCE</scope>
    <source>
        <tissue evidence="3">Leaf</tissue>
    </source>
</reference>
<dbReference type="AlphaFoldDB" id="A0AAF0X081"/>
<keyword evidence="1" id="KW-1133">Transmembrane helix</keyword>
<dbReference type="PANTHER" id="PTHR34799">
    <property type="entry name" value="OS07G0656300 PROTEIN"/>
    <property type="match status" value="1"/>
</dbReference>
<dbReference type="Pfam" id="PF25370">
    <property type="entry name" value="HTH_74"/>
    <property type="match status" value="1"/>
</dbReference>
<organism evidence="3 4">
    <name type="scientific">Daucus carota subsp. sativus</name>
    <name type="common">Carrot</name>
    <dbReference type="NCBI Taxonomy" id="79200"/>
    <lineage>
        <taxon>Eukaryota</taxon>
        <taxon>Viridiplantae</taxon>
        <taxon>Streptophyta</taxon>
        <taxon>Embryophyta</taxon>
        <taxon>Tracheophyta</taxon>
        <taxon>Spermatophyta</taxon>
        <taxon>Magnoliopsida</taxon>
        <taxon>eudicotyledons</taxon>
        <taxon>Gunneridae</taxon>
        <taxon>Pentapetalae</taxon>
        <taxon>asterids</taxon>
        <taxon>campanulids</taxon>
        <taxon>Apiales</taxon>
        <taxon>Apiaceae</taxon>
        <taxon>Apioideae</taxon>
        <taxon>Scandiceae</taxon>
        <taxon>Daucinae</taxon>
        <taxon>Daucus</taxon>
        <taxon>Daucus sect. Daucus</taxon>
    </lineage>
</organism>
<feature type="transmembrane region" description="Helical" evidence="1">
    <location>
        <begin position="225"/>
        <end position="250"/>
    </location>
</feature>
<reference evidence="3" key="2">
    <citation type="submission" date="2022-03" db="EMBL/GenBank/DDBJ databases">
        <title>Draft title - Genomic analysis of global carrot germplasm unveils the trajectory of domestication and the origin of high carotenoid orange carrot.</title>
        <authorList>
            <person name="Iorizzo M."/>
            <person name="Ellison S."/>
            <person name="Senalik D."/>
            <person name="Macko-Podgorni A."/>
            <person name="Grzebelus D."/>
            <person name="Bostan H."/>
            <person name="Rolling W."/>
            <person name="Curaba J."/>
            <person name="Simon P."/>
        </authorList>
    </citation>
    <scope>NUCLEOTIDE SEQUENCE</scope>
    <source>
        <tissue evidence="3">Leaf</tissue>
    </source>
</reference>
<evidence type="ECO:0000313" key="3">
    <source>
        <dbReference type="EMBL" id="WOG98078.1"/>
    </source>
</evidence>
<evidence type="ECO:0000259" key="2">
    <source>
        <dbReference type="Pfam" id="PF25370"/>
    </source>
</evidence>
<sequence>MEAEASSFPCEDEQIVASALLLLSTPSISSSTSSLLIFVCFMNFCSYGNNMNLLVASSKSYNSSTSVMTIDEASSSASLKRLRVVGKSPISVASREIKLKVVRKSRSKILRISDCQKASSGKLATVSWGSETKSEASSCLSSTTSTSVSSAQTCKTTAKNKAVGTPHLHRRADSIMNLLAHRDGISEIRIRQFLGDSPDTSKALRMLMKQAAVKRSGAGGRCDPYIYMVFLLIPIYIAIPVISIQIYAMFKFL</sequence>
<protein>
    <recommendedName>
        <fullName evidence="2">HTH three-helical bundle domain-containing protein</fullName>
    </recommendedName>
</protein>
<dbReference type="InterPro" id="IPR057523">
    <property type="entry name" value="HTH_74"/>
</dbReference>
<keyword evidence="1" id="KW-0472">Membrane</keyword>
<gene>
    <name evidence="3" type="ORF">DCAR_0417419</name>
</gene>
<keyword evidence="4" id="KW-1185">Reference proteome</keyword>
<proteinExistence type="predicted"/>
<name>A0AAF0X081_DAUCS</name>